<dbReference type="SUPFAM" id="SSF55486">
    <property type="entry name" value="Metalloproteases ('zincins'), catalytic domain"/>
    <property type="match status" value="1"/>
</dbReference>
<accession>A0A9N8F4I6</accession>
<reference evidence="3" key="1">
    <citation type="submission" date="2020-06" db="EMBL/GenBank/DDBJ databases">
        <authorList>
            <consortium name="Plant Systems Biology data submission"/>
        </authorList>
    </citation>
    <scope>NUCLEOTIDE SEQUENCE</scope>
    <source>
        <strain evidence="3">D6</strain>
    </source>
</reference>
<keyword evidence="4" id="KW-1185">Reference proteome</keyword>
<evidence type="ECO:0000313" key="4">
    <source>
        <dbReference type="Proteomes" id="UP001153069"/>
    </source>
</evidence>
<dbReference type="AlphaFoldDB" id="A0A9N8F4I6"/>
<proteinExistence type="predicted"/>
<name>A0A9N8F4I6_9STRA</name>
<dbReference type="OrthoDB" id="49378at2759"/>
<gene>
    <name evidence="3" type="ORF">SEMRO_2902_G339840.1</name>
</gene>
<protein>
    <recommendedName>
        <fullName evidence="2">Peptidase M11 gametolysin domain-containing protein</fullName>
    </recommendedName>
</protein>
<organism evidence="3 4">
    <name type="scientific">Seminavis robusta</name>
    <dbReference type="NCBI Taxonomy" id="568900"/>
    <lineage>
        <taxon>Eukaryota</taxon>
        <taxon>Sar</taxon>
        <taxon>Stramenopiles</taxon>
        <taxon>Ochrophyta</taxon>
        <taxon>Bacillariophyta</taxon>
        <taxon>Bacillariophyceae</taxon>
        <taxon>Bacillariophycidae</taxon>
        <taxon>Naviculales</taxon>
        <taxon>Naviculaceae</taxon>
        <taxon>Seminavis</taxon>
    </lineage>
</organism>
<sequence length="704" mass="79401">MSFLSRTSVLLSVASLALVVVFCVVLVQWSGGVTKKSSASHNLKGFAFASDDTYGLSRYASSKKAMSVCLVSMLEIETKESDDTDVDENDEDHEEMMLCNRVSANYESGVSDESFFYIKNLKRRTIQANQQAMLNNEWFIEYSQDWIKHRQHQRVSTIHIPAHQEVNTIEPAQVPHHHSIQPHHRRDLSEKLEERRQRRMQVTLGPRTVVVVAVSYFLDMDVLYDHVFGANDSLVTQMDACSQGQVTIHPHPDHPIVEVFPPQDVSEYTFVELYSAILDSVKLQLGLRNNQEITSTTDHLLLIVPDAIDRRPGELGWGATPGYFSGIIHSLAPSTMTMLHEIGHNNGLGHAYENNVAYSDMTTVMGYSHRNVVKMCYNGQNMWDMGWFQDRRTWVNLSNNRNDKRIYDLAFYGDYARTVGRDQPVILRYSSLFLTYNRQEAMNIETKEYANMLLVVQELPGQYHSHTNLEAALDVDSPPYEFSFSNGIGSNNGDGNDKVYISVCSHIAGTTTTPDMLTVAIGRNKNNLCDVSTSRQQSNRGVEAAAEPEQLKPPTESLQCETMWPWVEIPDDNSAIGKNLVLCEFVAKDPESYCEKLDSRAGDQVWKTCRLDCPQQSGCVAGKPPVDDSSTPATQNDPASCEDVFSWVEVDMGDRNYVSKTCDDLGVGFIEDRDFFCNKEDTLTHLPVYDICRIHCPNSDCNKI</sequence>
<feature type="domain" description="Peptidase M11 gametolysin" evidence="2">
    <location>
        <begin position="281"/>
        <end position="389"/>
    </location>
</feature>
<evidence type="ECO:0000256" key="1">
    <source>
        <dbReference type="SAM" id="MobiDB-lite"/>
    </source>
</evidence>
<dbReference type="Pfam" id="PF05548">
    <property type="entry name" value="Peptidase_M11"/>
    <property type="match status" value="1"/>
</dbReference>
<evidence type="ECO:0000259" key="2">
    <source>
        <dbReference type="Pfam" id="PF05548"/>
    </source>
</evidence>
<dbReference type="EMBL" id="CAICTM010002900">
    <property type="protein sequence ID" value="CAB9530495.1"/>
    <property type="molecule type" value="Genomic_DNA"/>
</dbReference>
<dbReference type="Proteomes" id="UP001153069">
    <property type="component" value="Unassembled WGS sequence"/>
</dbReference>
<dbReference type="InterPro" id="IPR008752">
    <property type="entry name" value="Peptidase_M11"/>
</dbReference>
<evidence type="ECO:0000313" key="3">
    <source>
        <dbReference type="EMBL" id="CAB9530495.1"/>
    </source>
</evidence>
<feature type="region of interest" description="Disordered" evidence="1">
    <location>
        <begin position="532"/>
        <end position="556"/>
    </location>
</feature>
<comment type="caution">
    <text evidence="3">The sequence shown here is derived from an EMBL/GenBank/DDBJ whole genome shotgun (WGS) entry which is preliminary data.</text>
</comment>